<comment type="caution">
    <text evidence="2">The sequence shown here is derived from an EMBL/GenBank/DDBJ whole genome shotgun (WGS) entry which is preliminary data.</text>
</comment>
<dbReference type="Pfam" id="PF09898">
    <property type="entry name" value="DUF2125"/>
    <property type="match status" value="1"/>
</dbReference>
<evidence type="ECO:0000256" key="1">
    <source>
        <dbReference type="SAM" id="SignalP"/>
    </source>
</evidence>
<sequence length="508" mass="53516">MPATRITAVAVARTAASATALAVAGSAAMADVTAEDVWTQWQEALGSYGEGTLTAGDESREGDTLTVSDISLEMEEEDMAVSSQIGTVSFTENGDGTVTVTLPESYDVMLGQPGSMEDNHATLTVTNSGLDVQVSGEPEEITYDITADSYTIELTEIVDAGETVPGEATATLQGFTGSAMMATDGEMRDLDAEMSADMLDLLVDVDVPGEMVVDISGKFENISLTETMRTPLEMDPEQPEMLMESGAMMDLNVEAGQSALIFAYDDGSESASGAYSAAGSRLAMAVSADRFTLDEGATDMALQLQSEGIPFPVNVTLGELGLAIDMPLSASEEAEDFSAGFVIDELTVNEELWMMADPSGALPRDPASLIVRFSGSGRLDEDLANPTGGMQEMSQELPGEIYDLSIDELTLRLVGAALSGTGSFTFDNSDLTTFEGMPRPEGSATFRIEGVNTLLGQLADMGLIPPDQIMGARMMLGLFAESVGEDELESRIEVTPEGSVLANGQQLR</sequence>
<organism evidence="2 3">
    <name type="scientific">Pseudoroseicyclus tamaricis</name>
    <dbReference type="NCBI Taxonomy" id="2705421"/>
    <lineage>
        <taxon>Bacteria</taxon>
        <taxon>Pseudomonadati</taxon>
        <taxon>Pseudomonadota</taxon>
        <taxon>Alphaproteobacteria</taxon>
        <taxon>Rhodobacterales</taxon>
        <taxon>Paracoccaceae</taxon>
        <taxon>Pseudoroseicyclus</taxon>
    </lineage>
</organism>
<evidence type="ECO:0000313" key="3">
    <source>
        <dbReference type="Proteomes" id="UP000474757"/>
    </source>
</evidence>
<dbReference type="InterPro" id="IPR018666">
    <property type="entry name" value="DUF2125"/>
</dbReference>
<reference evidence="2 3" key="1">
    <citation type="submission" date="2020-02" db="EMBL/GenBank/DDBJ databases">
        <title>Pseudoroseicyclus tamarix, sp. nov., isolated from offshore sediment of a Tamarix chinensis forest.</title>
        <authorList>
            <person name="Gai Y."/>
        </authorList>
    </citation>
    <scope>NUCLEOTIDE SEQUENCE [LARGE SCALE GENOMIC DNA]</scope>
    <source>
        <strain evidence="2 3">CLL3-39</strain>
    </source>
</reference>
<dbReference type="EMBL" id="JAAGAB010000003">
    <property type="protein sequence ID" value="NDV02105.1"/>
    <property type="molecule type" value="Genomic_DNA"/>
</dbReference>
<protein>
    <submittedName>
        <fullName evidence="2">DUF2125 domain-containing protein</fullName>
    </submittedName>
</protein>
<gene>
    <name evidence="2" type="ORF">GZA08_14130</name>
</gene>
<keyword evidence="1" id="KW-0732">Signal</keyword>
<evidence type="ECO:0000313" key="2">
    <source>
        <dbReference type="EMBL" id="NDV02105.1"/>
    </source>
</evidence>
<name>A0A6B2JW23_9RHOB</name>
<proteinExistence type="predicted"/>
<dbReference type="Proteomes" id="UP000474757">
    <property type="component" value="Unassembled WGS sequence"/>
</dbReference>
<feature type="chain" id="PRO_5025530886" evidence="1">
    <location>
        <begin position="23"/>
        <end position="508"/>
    </location>
</feature>
<feature type="signal peptide" evidence="1">
    <location>
        <begin position="1"/>
        <end position="22"/>
    </location>
</feature>
<keyword evidence="3" id="KW-1185">Reference proteome</keyword>
<dbReference type="AlphaFoldDB" id="A0A6B2JW23"/>
<dbReference type="RefSeq" id="WP_163894738.1">
    <property type="nucleotide sequence ID" value="NZ_JAAFYS010000003.1"/>
</dbReference>
<accession>A0A6B2JW23</accession>